<gene>
    <name evidence="2" type="ORF">FW778_20560</name>
</gene>
<organism evidence="2 3">
    <name type="scientific">Ginsengibacter hankyongi</name>
    <dbReference type="NCBI Taxonomy" id="2607284"/>
    <lineage>
        <taxon>Bacteria</taxon>
        <taxon>Pseudomonadati</taxon>
        <taxon>Bacteroidota</taxon>
        <taxon>Chitinophagia</taxon>
        <taxon>Chitinophagales</taxon>
        <taxon>Chitinophagaceae</taxon>
        <taxon>Ginsengibacter</taxon>
    </lineage>
</organism>
<dbReference type="PANTHER" id="PTHR37694:SF1">
    <property type="entry name" value="SLR8022 PROTEIN"/>
    <property type="match status" value="1"/>
</dbReference>
<dbReference type="EMBL" id="VYQF01000010">
    <property type="protein sequence ID" value="KAA9035942.1"/>
    <property type="molecule type" value="Genomic_DNA"/>
</dbReference>
<dbReference type="InterPro" id="IPR011051">
    <property type="entry name" value="RmlC_Cupin_sf"/>
</dbReference>
<evidence type="ECO:0000313" key="3">
    <source>
        <dbReference type="Proteomes" id="UP000326903"/>
    </source>
</evidence>
<dbReference type="Pfam" id="PF07883">
    <property type="entry name" value="Cupin_2"/>
    <property type="match status" value="1"/>
</dbReference>
<name>A0A5J5IBY4_9BACT</name>
<feature type="domain" description="Cupin type-2" evidence="1">
    <location>
        <begin position="39"/>
        <end position="106"/>
    </location>
</feature>
<dbReference type="AlphaFoldDB" id="A0A5J5IBY4"/>
<dbReference type="InterPro" id="IPR014710">
    <property type="entry name" value="RmlC-like_jellyroll"/>
</dbReference>
<protein>
    <submittedName>
        <fullName evidence="2">Cupin domain-containing protein</fullName>
    </submittedName>
</protein>
<dbReference type="Gene3D" id="2.60.120.10">
    <property type="entry name" value="Jelly Rolls"/>
    <property type="match status" value="1"/>
</dbReference>
<dbReference type="SUPFAM" id="SSF51182">
    <property type="entry name" value="RmlC-like cupins"/>
    <property type="match status" value="1"/>
</dbReference>
<evidence type="ECO:0000259" key="1">
    <source>
        <dbReference type="Pfam" id="PF07883"/>
    </source>
</evidence>
<sequence length="108" mass="11680">MNNLIETSKTFVPVESIEYADGSVVSKTILKSPAGNITLFAFDKGEGLAEHNTPHEALVQLLDGEAEITIGGTLYNLHAGQSIILPSNTPHSLKANERFKMMLIMIKG</sequence>
<comment type="caution">
    <text evidence="2">The sequence shown here is derived from an EMBL/GenBank/DDBJ whole genome shotgun (WGS) entry which is preliminary data.</text>
</comment>
<dbReference type="CDD" id="cd02230">
    <property type="entry name" value="cupin_HP0902-like"/>
    <property type="match status" value="1"/>
</dbReference>
<dbReference type="PANTHER" id="PTHR37694">
    <property type="entry name" value="SLR8022 PROTEIN"/>
    <property type="match status" value="1"/>
</dbReference>
<accession>A0A5J5IBY4</accession>
<evidence type="ECO:0000313" key="2">
    <source>
        <dbReference type="EMBL" id="KAA9035942.1"/>
    </source>
</evidence>
<proteinExistence type="predicted"/>
<dbReference type="Proteomes" id="UP000326903">
    <property type="component" value="Unassembled WGS sequence"/>
</dbReference>
<dbReference type="RefSeq" id="WP_150416769.1">
    <property type="nucleotide sequence ID" value="NZ_VYQF01000010.1"/>
</dbReference>
<keyword evidence="3" id="KW-1185">Reference proteome</keyword>
<dbReference type="InterPro" id="IPR013096">
    <property type="entry name" value="Cupin_2"/>
</dbReference>
<reference evidence="2 3" key="1">
    <citation type="submission" date="2019-09" db="EMBL/GenBank/DDBJ databases">
        <title>Draft genome sequence of Ginsengibacter sp. BR5-29.</title>
        <authorList>
            <person name="Im W.-T."/>
        </authorList>
    </citation>
    <scope>NUCLEOTIDE SEQUENCE [LARGE SCALE GENOMIC DNA]</scope>
    <source>
        <strain evidence="2 3">BR5-29</strain>
    </source>
</reference>